<evidence type="ECO:0008006" key="3">
    <source>
        <dbReference type="Google" id="ProtNLM"/>
    </source>
</evidence>
<dbReference type="GeneID" id="81125284"/>
<accession>A0ABD5W8K8</accession>
<proteinExistence type="predicted"/>
<dbReference type="Proteomes" id="UP001596461">
    <property type="component" value="Unassembled WGS sequence"/>
</dbReference>
<gene>
    <name evidence="1" type="ORF">ACFQL9_07760</name>
</gene>
<dbReference type="RefSeq" id="WP_284030451.1">
    <property type="nucleotide sequence ID" value="NZ_CP126154.1"/>
</dbReference>
<organism evidence="1 2">
    <name type="scientific">Halobaculum lipolyticum</name>
    <dbReference type="NCBI Taxonomy" id="3032001"/>
    <lineage>
        <taxon>Archaea</taxon>
        <taxon>Methanobacteriati</taxon>
        <taxon>Methanobacteriota</taxon>
        <taxon>Stenosarchaea group</taxon>
        <taxon>Halobacteria</taxon>
        <taxon>Halobacteriales</taxon>
        <taxon>Haloferacaceae</taxon>
        <taxon>Halobaculum</taxon>
    </lineage>
</organism>
<evidence type="ECO:0000313" key="2">
    <source>
        <dbReference type="Proteomes" id="UP001596461"/>
    </source>
</evidence>
<sequence length="133" mass="14595">MEHTESRATVEYVEGENAVRYLARQGGGAGEYETTPWEQWARTQCVSAARDPAMDSVSEELGISVGGSVHATSVSVAIETVVEGNRVVREPGVEFEDLVAATPRTVRVTYTLDSETYTDDVDVYAEHRVITRL</sequence>
<evidence type="ECO:0000313" key="1">
    <source>
        <dbReference type="EMBL" id="MFC7069532.1"/>
    </source>
</evidence>
<comment type="caution">
    <text evidence="1">The sequence shown here is derived from an EMBL/GenBank/DDBJ whole genome shotgun (WGS) entry which is preliminary data.</text>
</comment>
<reference evidence="1 2" key="1">
    <citation type="journal article" date="2019" name="Int. J. Syst. Evol. Microbiol.">
        <title>The Global Catalogue of Microorganisms (GCM) 10K type strain sequencing project: providing services to taxonomists for standard genome sequencing and annotation.</title>
        <authorList>
            <consortium name="The Broad Institute Genomics Platform"/>
            <consortium name="The Broad Institute Genome Sequencing Center for Infectious Disease"/>
            <person name="Wu L."/>
            <person name="Ma J."/>
        </authorList>
    </citation>
    <scope>NUCLEOTIDE SEQUENCE [LARGE SCALE GENOMIC DNA]</scope>
    <source>
        <strain evidence="1 2">DT31</strain>
    </source>
</reference>
<name>A0ABD5W8K8_9EURY</name>
<dbReference type="AlphaFoldDB" id="A0ABD5W8K8"/>
<dbReference type="EMBL" id="JBHTAH010000005">
    <property type="protein sequence ID" value="MFC7069532.1"/>
    <property type="molecule type" value="Genomic_DNA"/>
</dbReference>
<keyword evidence="2" id="KW-1185">Reference proteome</keyword>
<protein>
    <recommendedName>
        <fullName evidence="3">Halobacterial output domain-containing protein</fullName>
    </recommendedName>
</protein>